<gene>
    <name evidence="5" type="ORF">L211DRAFT_178252</name>
</gene>
<dbReference type="SMART" id="SM00160">
    <property type="entry name" value="RanBD"/>
    <property type="match status" value="1"/>
</dbReference>
<dbReference type="Pfam" id="PF00638">
    <property type="entry name" value="Ran_BP1"/>
    <property type="match status" value="1"/>
</dbReference>
<dbReference type="AlphaFoldDB" id="A0A3N4LSU1"/>
<feature type="compositionally biased region" description="Acidic residues" evidence="3">
    <location>
        <begin position="131"/>
        <end position="143"/>
    </location>
</feature>
<feature type="compositionally biased region" description="Basic and acidic residues" evidence="3">
    <location>
        <begin position="100"/>
        <end position="113"/>
    </location>
</feature>
<feature type="domain" description="RanBD1" evidence="4">
    <location>
        <begin position="454"/>
        <end position="551"/>
    </location>
</feature>
<feature type="compositionally biased region" description="Basic and acidic residues" evidence="3">
    <location>
        <begin position="157"/>
        <end position="171"/>
    </location>
</feature>
<keyword evidence="6" id="KW-1185">Reference proteome</keyword>
<evidence type="ECO:0000256" key="1">
    <source>
        <dbReference type="ARBA" id="ARBA00004123"/>
    </source>
</evidence>
<evidence type="ECO:0000313" key="5">
    <source>
        <dbReference type="EMBL" id="RPB24609.1"/>
    </source>
</evidence>
<comment type="subcellular location">
    <subcellularLocation>
        <location evidence="1">Nucleus</location>
    </subcellularLocation>
</comment>
<evidence type="ECO:0000313" key="6">
    <source>
        <dbReference type="Proteomes" id="UP000267821"/>
    </source>
</evidence>
<accession>A0A3N4LSU1</accession>
<dbReference type="InterPro" id="IPR000156">
    <property type="entry name" value="Ran_bind_dom"/>
</dbReference>
<dbReference type="PANTHER" id="PTHR23138:SF142">
    <property type="entry name" value="RAN-BINDING PROTEIN 3B-RELATED"/>
    <property type="match status" value="1"/>
</dbReference>
<evidence type="ECO:0000256" key="2">
    <source>
        <dbReference type="ARBA" id="ARBA00023242"/>
    </source>
</evidence>
<feature type="compositionally biased region" description="Polar residues" evidence="3">
    <location>
        <begin position="85"/>
        <end position="94"/>
    </location>
</feature>
<dbReference type="STRING" id="1051890.A0A3N4LSU1"/>
<organism evidence="5 6">
    <name type="scientific">Terfezia boudieri ATCC MYA-4762</name>
    <dbReference type="NCBI Taxonomy" id="1051890"/>
    <lineage>
        <taxon>Eukaryota</taxon>
        <taxon>Fungi</taxon>
        <taxon>Dikarya</taxon>
        <taxon>Ascomycota</taxon>
        <taxon>Pezizomycotina</taxon>
        <taxon>Pezizomycetes</taxon>
        <taxon>Pezizales</taxon>
        <taxon>Pezizaceae</taxon>
        <taxon>Terfezia</taxon>
    </lineage>
</organism>
<reference evidence="5 6" key="1">
    <citation type="journal article" date="2018" name="Nat. Ecol. Evol.">
        <title>Pezizomycetes genomes reveal the molecular basis of ectomycorrhizal truffle lifestyle.</title>
        <authorList>
            <person name="Murat C."/>
            <person name="Payen T."/>
            <person name="Noel B."/>
            <person name="Kuo A."/>
            <person name="Morin E."/>
            <person name="Chen J."/>
            <person name="Kohler A."/>
            <person name="Krizsan K."/>
            <person name="Balestrini R."/>
            <person name="Da Silva C."/>
            <person name="Montanini B."/>
            <person name="Hainaut M."/>
            <person name="Levati E."/>
            <person name="Barry K.W."/>
            <person name="Belfiori B."/>
            <person name="Cichocki N."/>
            <person name="Clum A."/>
            <person name="Dockter R.B."/>
            <person name="Fauchery L."/>
            <person name="Guy J."/>
            <person name="Iotti M."/>
            <person name="Le Tacon F."/>
            <person name="Lindquist E.A."/>
            <person name="Lipzen A."/>
            <person name="Malagnac F."/>
            <person name="Mello A."/>
            <person name="Molinier V."/>
            <person name="Miyauchi S."/>
            <person name="Poulain J."/>
            <person name="Riccioni C."/>
            <person name="Rubini A."/>
            <person name="Sitrit Y."/>
            <person name="Splivallo R."/>
            <person name="Traeger S."/>
            <person name="Wang M."/>
            <person name="Zifcakova L."/>
            <person name="Wipf D."/>
            <person name="Zambonelli A."/>
            <person name="Paolocci F."/>
            <person name="Nowrousian M."/>
            <person name="Ottonello S."/>
            <person name="Baldrian P."/>
            <person name="Spatafora J.W."/>
            <person name="Henrissat B."/>
            <person name="Nagy L.G."/>
            <person name="Aury J.M."/>
            <person name="Wincker P."/>
            <person name="Grigoriev I.V."/>
            <person name="Bonfante P."/>
            <person name="Martin F.M."/>
        </authorList>
    </citation>
    <scope>NUCLEOTIDE SEQUENCE [LARGE SCALE GENOMIC DNA]</scope>
    <source>
        <strain evidence="5 6">ATCC MYA-4762</strain>
    </source>
</reference>
<dbReference type="SUPFAM" id="SSF50729">
    <property type="entry name" value="PH domain-like"/>
    <property type="match status" value="1"/>
</dbReference>
<keyword evidence="2" id="KW-0539">Nucleus</keyword>
<dbReference type="OrthoDB" id="411251at2759"/>
<feature type="region of interest" description="Disordered" evidence="3">
    <location>
        <begin position="416"/>
        <end position="459"/>
    </location>
</feature>
<evidence type="ECO:0000256" key="3">
    <source>
        <dbReference type="SAM" id="MobiDB-lite"/>
    </source>
</evidence>
<proteinExistence type="predicted"/>
<dbReference type="EMBL" id="ML121541">
    <property type="protein sequence ID" value="RPB24609.1"/>
    <property type="molecule type" value="Genomic_DNA"/>
</dbReference>
<dbReference type="Proteomes" id="UP000267821">
    <property type="component" value="Unassembled WGS sequence"/>
</dbReference>
<dbReference type="GO" id="GO:0005634">
    <property type="term" value="C:nucleus"/>
    <property type="evidence" value="ECO:0007669"/>
    <property type="project" value="UniProtKB-SubCell"/>
</dbReference>
<name>A0A3N4LSU1_9PEZI</name>
<dbReference type="InterPro" id="IPR045255">
    <property type="entry name" value="RanBP1-like"/>
</dbReference>
<feature type="region of interest" description="Disordered" evidence="3">
    <location>
        <begin position="1"/>
        <end position="305"/>
    </location>
</feature>
<feature type="compositionally biased region" description="Basic and acidic residues" evidence="3">
    <location>
        <begin position="447"/>
        <end position="459"/>
    </location>
</feature>
<protein>
    <recommendedName>
        <fullName evidence="4">RanBD1 domain-containing protein</fullName>
    </recommendedName>
</protein>
<dbReference type="Gene3D" id="2.30.29.30">
    <property type="entry name" value="Pleckstrin-homology domain (PH domain)/Phosphotyrosine-binding domain (PTB)"/>
    <property type="match status" value="1"/>
</dbReference>
<dbReference type="InterPro" id="IPR011993">
    <property type="entry name" value="PH-like_dom_sf"/>
</dbReference>
<feature type="compositionally biased region" description="Polar residues" evidence="3">
    <location>
        <begin position="19"/>
        <end position="30"/>
    </location>
</feature>
<feature type="compositionally biased region" description="Basic and acidic residues" evidence="3">
    <location>
        <begin position="223"/>
        <end position="252"/>
    </location>
</feature>
<feature type="compositionally biased region" description="Low complexity" evidence="3">
    <location>
        <begin position="114"/>
        <end position="123"/>
    </location>
</feature>
<feature type="compositionally biased region" description="Low complexity" evidence="3">
    <location>
        <begin position="340"/>
        <end position="358"/>
    </location>
</feature>
<feature type="region of interest" description="Disordered" evidence="3">
    <location>
        <begin position="340"/>
        <end position="381"/>
    </location>
</feature>
<dbReference type="InParanoid" id="A0A3N4LSU1"/>
<sequence>MASNDMDNGVSLRKPPTITPRSSSLGQANGQEYVRETLDSESINSGSDGEKERVREKLKKTSLAGIRSESQSRESATAVAKEESPQSQPATMEVSQEGEGDMKMSELDDKSELSDSSSTSSQGSRKRSRDAEDEGEDVGSDFDSDTRPRPHSRKRSRELPDEPEVEGHPKGSPEASSEDEAMAHANPDAPEQVEGGVTTPPTTKMDEDTIASPSRKLDGRKRVREEGDADTLEKVKIKKSMVKDGSVEEATKDTSVGQPAGSGDALTSPTKGLSRQGTPIDLTKPLTPEPAKIPSGSGFANTSAKSPFATAAASAKPLFGGASSSTLFANSKFGAMSASSASPFAALGNSPGSTSPFGSPKPSPSPFAAAAGTNNQGGVGVFGGFSQKAPSTGFGALAAKPFANVISSAPKPMGPIAGSKPVKPFGAPEDYSDDEGSDEEDYEGSGDEEKCKKEKEPKTVKSEVFQETEVITGEENEVTICHYRAKTYHFDKTASAWKERGVGTLKLLASKIDLNALADNPDAPIKRKYRLIMRADAVHKVILNVPLSEDLIATYGDQGKFPSGNNFRMLGLENGELATLLIKVYVNLRFLVGVSLTDLNLFYSCGTQLTRECYIPISCRAYLAMRLPQRRLRSRWHRLGC</sequence>
<dbReference type="PANTHER" id="PTHR23138">
    <property type="entry name" value="RAN BINDING PROTEIN"/>
    <property type="match status" value="1"/>
</dbReference>
<feature type="compositionally biased region" description="Polar residues" evidence="3">
    <location>
        <begin position="265"/>
        <end position="277"/>
    </location>
</feature>
<evidence type="ECO:0000259" key="4">
    <source>
        <dbReference type="PROSITE" id="PS50196"/>
    </source>
</evidence>
<feature type="compositionally biased region" description="Acidic residues" evidence="3">
    <location>
        <begin position="430"/>
        <end position="446"/>
    </location>
</feature>
<dbReference type="PROSITE" id="PS50196">
    <property type="entry name" value="RANBD1"/>
    <property type="match status" value="1"/>
</dbReference>